<comment type="caution">
    <text evidence="13">The sequence shown here is derived from an EMBL/GenBank/DDBJ whole genome shotgun (WGS) entry which is preliminary data.</text>
</comment>
<keyword evidence="10" id="KW-0325">Glycoprotein</keyword>
<keyword evidence="8" id="KW-0106">Calcium</keyword>
<dbReference type="PROSITE" id="PS00022">
    <property type="entry name" value="EGF_1"/>
    <property type="match status" value="1"/>
</dbReference>
<feature type="domain" description="EGF-like" evidence="12">
    <location>
        <begin position="129"/>
        <end position="165"/>
    </location>
</feature>
<evidence type="ECO:0000256" key="1">
    <source>
        <dbReference type="ARBA" id="ARBA00004496"/>
    </source>
</evidence>
<evidence type="ECO:0000256" key="11">
    <source>
        <dbReference type="PROSITE-ProRule" id="PRU00076"/>
    </source>
</evidence>
<keyword evidence="9 11" id="KW-1015">Disulfide bond</keyword>
<organism evidence="13 14">
    <name type="scientific">Caerostris extrusa</name>
    <name type="common">Bark spider</name>
    <name type="synonym">Caerostris bankana</name>
    <dbReference type="NCBI Taxonomy" id="172846"/>
    <lineage>
        <taxon>Eukaryota</taxon>
        <taxon>Metazoa</taxon>
        <taxon>Ecdysozoa</taxon>
        <taxon>Arthropoda</taxon>
        <taxon>Chelicerata</taxon>
        <taxon>Arachnida</taxon>
        <taxon>Araneae</taxon>
        <taxon>Araneomorphae</taxon>
        <taxon>Entelegynae</taxon>
        <taxon>Araneoidea</taxon>
        <taxon>Araneidae</taxon>
        <taxon>Caerostris</taxon>
    </lineage>
</organism>
<evidence type="ECO:0000256" key="6">
    <source>
        <dbReference type="ARBA" id="ARBA00022729"/>
    </source>
</evidence>
<dbReference type="GO" id="GO:0005576">
    <property type="term" value="C:extracellular region"/>
    <property type="evidence" value="ECO:0007669"/>
    <property type="project" value="UniProtKB-SubCell"/>
</dbReference>
<name>A0AAV4RS29_CAEEX</name>
<keyword evidence="5 11" id="KW-0245">EGF-like domain</keyword>
<evidence type="ECO:0000259" key="12">
    <source>
        <dbReference type="PROSITE" id="PS50026"/>
    </source>
</evidence>
<evidence type="ECO:0000256" key="2">
    <source>
        <dbReference type="ARBA" id="ARBA00004613"/>
    </source>
</evidence>
<comment type="subcellular location">
    <subcellularLocation>
        <location evidence="1">Cytoplasm</location>
    </subcellularLocation>
    <subcellularLocation>
        <location evidence="2">Secreted</location>
    </subcellularLocation>
</comment>
<dbReference type="Proteomes" id="UP001054945">
    <property type="component" value="Unassembled WGS sequence"/>
</dbReference>
<dbReference type="GO" id="GO:0005509">
    <property type="term" value="F:calcium ion binding"/>
    <property type="evidence" value="ECO:0007669"/>
    <property type="project" value="InterPro"/>
</dbReference>
<dbReference type="CDD" id="cd00054">
    <property type="entry name" value="EGF_CA"/>
    <property type="match status" value="2"/>
</dbReference>
<keyword evidence="4" id="KW-0964">Secreted</keyword>
<protein>
    <recommendedName>
        <fullName evidence="12">EGF-like domain-containing protein</fullName>
    </recommendedName>
</protein>
<dbReference type="EMBL" id="BPLR01008333">
    <property type="protein sequence ID" value="GIY23954.1"/>
    <property type="molecule type" value="Genomic_DNA"/>
</dbReference>
<evidence type="ECO:0000256" key="10">
    <source>
        <dbReference type="ARBA" id="ARBA00023180"/>
    </source>
</evidence>
<dbReference type="GO" id="GO:0005737">
    <property type="term" value="C:cytoplasm"/>
    <property type="evidence" value="ECO:0007669"/>
    <property type="project" value="UniProtKB-SubCell"/>
</dbReference>
<dbReference type="AlphaFoldDB" id="A0AAV4RS29"/>
<feature type="domain" description="EGF-like" evidence="12">
    <location>
        <begin position="93"/>
        <end position="126"/>
    </location>
</feature>
<dbReference type="InterPro" id="IPR001881">
    <property type="entry name" value="EGF-like_Ca-bd_dom"/>
</dbReference>
<keyword evidence="7" id="KW-0677">Repeat</keyword>
<comment type="caution">
    <text evidence="11">Lacks conserved residue(s) required for the propagation of feature annotation.</text>
</comment>
<gene>
    <name evidence="13" type="ORF">CEXT_51161</name>
</gene>
<evidence type="ECO:0000256" key="5">
    <source>
        <dbReference type="ARBA" id="ARBA00022536"/>
    </source>
</evidence>
<evidence type="ECO:0000256" key="4">
    <source>
        <dbReference type="ARBA" id="ARBA00022525"/>
    </source>
</evidence>
<keyword evidence="14" id="KW-1185">Reference proteome</keyword>
<keyword evidence="6" id="KW-0732">Signal</keyword>
<dbReference type="PANTHER" id="PTHR12916:SF4">
    <property type="entry name" value="UNINFLATABLE, ISOFORM C"/>
    <property type="match status" value="1"/>
</dbReference>
<dbReference type="PROSITE" id="PS01186">
    <property type="entry name" value="EGF_2"/>
    <property type="match status" value="1"/>
</dbReference>
<proteinExistence type="predicted"/>
<dbReference type="Pfam" id="PF00008">
    <property type="entry name" value="EGF"/>
    <property type="match status" value="2"/>
</dbReference>
<evidence type="ECO:0000313" key="13">
    <source>
        <dbReference type="EMBL" id="GIY23954.1"/>
    </source>
</evidence>
<keyword evidence="3" id="KW-0963">Cytoplasm</keyword>
<dbReference type="PANTHER" id="PTHR12916">
    <property type="entry name" value="CYTOCHROME C OXIDASE POLYPEPTIDE VIC-2"/>
    <property type="match status" value="1"/>
</dbReference>
<reference evidence="13 14" key="1">
    <citation type="submission" date="2021-06" db="EMBL/GenBank/DDBJ databases">
        <title>Caerostris extrusa draft genome.</title>
        <authorList>
            <person name="Kono N."/>
            <person name="Arakawa K."/>
        </authorList>
    </citation>
    <scope>NUCLEOTIDE SEQUENCE [LARGE SCALE GENOMIC DNA]</scope>
</reference>
<dbReference type="FunFam" id="2.10.25.10:FF:000425">
    <property type="entry name" value="Eyes shut homolog"/>
    <property type="match status" value="1"/>
</dbReference>
<dbReference type="SMART" id="SM00181">
    <property type="entry name" value="EGF"/>
    <property type="match status" value="2"/>
</dbReference>
<dbReference type="Gene3D" id="2.10.25.10">
    <property type="entry name" value="Laminin"/>
    <property type="match status" value="2"/>
</dbReference>
<evidence type="ECO:0000313" key="14">
    <source>
        <dbReference type="Proteomes" id="UP001054945"/>
    </source>
</evidence>
<dbReference type="PROSITE" id="PS50026">
    <property type="entry name" value="EGF_3"/>
    <property type="match status" value="2"/>
</dbReference>
<evidence type="ECO:0000256" key="8">
    <source>
        <dbReference type="ARBA" id="ARBA00022837"/>
    </source>
</evidence>
<dbReference type="SMART" id="SM00179">
    <property type="entry name" value="EGF_CA"/>
    <property type="match status" value="2"/>
</dbReference>
<accession>A0AAV4RS29</accession>
<dbReference type="InterPro" id="IPR000742">
    <property type="entry name" value="EGF"/>
</dbReference>
<sequence length="182" mass="20241">MDFFLWGTFTGVLCVSPVRNDLVARIFYAAADIEKSLGSGLFLVRQSIVHLANCTFDVGFWITDKYCLCPDGTKLKDKECEDPCSRKPCQKDGTYPCSTKPCQNGGTCKIVRQSFKCDCKSPYSGTRCEIDPCSTNPCKNGGTCKVEQGTLKCYCKLPFNGTNCEIDHVQQNHVKMEELVKS</sequence>
<feature type="disulfide bond" evidence="11">
    <location>
        <begin position="155"/>
        <end position="164"/>
    </location>
</feature>
<evidence type="ECO:0000256" key="7">
    <source>
        <dbReference type="ARBA" id="ARBA00022737"/>
    </source>
</evidence>
<evidence type="ECO:0000256" key="3">
    <source>
        <dbReference type="ARBA" id="ARBA00022490"/>
    </source>
</evidence>
<dbReference type="SUPFAM" id="SSF57196">
    <property type="entry name" value="EGF/Laminin"/>
    <property type="match status" value="2"/>
</dbReference>
<evidence type="ECO:0000256" key="9">
    <source>
        <dbReference type="ARBA" id="ARBA00023157"/>
    </source>
</evidence>